<gene>
    <name evidence="1" type="ORF">EFL95_06080</name>
</gene>
<evidence type="ECO:0000313" key="1">
    <source>
        <dbReference type="EMBL" id="RNL78652.1"/>
    </source>
</evidence>
<reference evidence="1 2" key="1">
    <citation type="submission" date="2018-11" db="EMBL/GenBank/DDBJ databases">
        <authorList>
            <person name="Li F."/>
        </authorList>
    </citation>
    <scope>NUCLEOTIDE SEQUENCE [LARGE SCALE GENOMIC DNA]</scope>
    <source>
        <strain evidence="1 2">KIS18-7</strain>
    </source>
</reference>
<proteinExistence type="predicted"/>
<dbReference type="AlphaFoldDB" id="A0A3N0DSP9"/>
<name>A0A3N0DSP9_9ACTN</name>
<dbReference type="RefSeq" id="WP_123233153.1">
    <property type="nucleotide sequence ID" value="NZ_RJSG01000002.1"/>
</dbReference>
<keyword evidence="2" id="KW-1185">Reference proteome</keyword>
<sequence length="159" mass="18197">MQRSALRVVPTQRSVTTQLAQPQSRLRLDFGPPAGFPLRPNLRLVTGDDSELDAFATRFAQAIVEVIGGDRSVQQLMRWTTHEVYDDLARRSNALQRTLPADQRRRRLRAQVRSVHLSRPQPDAAEVSIHVRHGQRSRAIAVRIERIENRWRCSAVEFG</sequence>
<dbReference type="EMBL" id="RJSG01000002">
    <property type="protein sequence ID" value="RNL78652.1"/>
    <property type="molecule type" value="Genomic_DNA"/>
</dbReference>
<dbReference type="Pfam" id="PF20060">
    <property type="entry name" value="DUF6459"/>
    <property type="match status" value="1"/>
</dbReference>
<comment type="caution">
    <text evidence="1">The sequence shown here is derived from an EMBL/GenBank/DDBJ whole genome shotgun (WGS) entry which is preliminary data.</text>
</comment>
<dbReference type="OrthoDB" id="3266345at2"/>
<evidence type="ECO:0008006" key="3">
    <source>
        <dbReference type="Google" id="ProtNLM"/>
    </source>
</evidence>
<accession>A0A3N0DSP9</accession>
<dbReference type="Proteomes" id="UP000277094">
    <property type="component" value="Unassembled WGS sequence"/>
</dbReference>
<organism evidence="1 2">
    <name type="scientific">Nocardioides marmorisolisilvae</name>
    <dbReference type="NCBI Taxonomy" id="1542737"/>
    <lineage>
        <taxon>Bacteria</taxon>
        <taxon>Bacillati</taxon>
        <taxon>Actinomycetota</taxon>
        <taxon>Actinomycetes</taxon>
        <taxon>Propionibacteriales</taxon>
        <taxon>Nocardioidaceae</taxon>
        <taxon>Nocardioides</taxon>
    </lineage>
</organism>
<protein>
    <recommendedName>
        <fullName evidence="3">3-hydroxyacyl-CoA dehydrogenase</fullName>
    </recommendedName>
</protein>
<dbReference type="InterPro" id="IPR045596">
    <property type="entry name" value="DUF6459"/>
</dbReference>
<evidence type="ECO:0000313" key="2">
    <source>
        <dbReference type="Proteomes" id="UP000277094"/>
    </source>
</evidence>